<feature type="transmembrane region" description="Helical" evidence="2">
    <location>
        <begin position="314"/>
        <end position="335"/>
    </location>
</feature>
<evidence type="ECO:0000256" key="1">
    <source>
        <dbReference type="ARBA" id="ARBA00022729"/>
    </source>
</evidence>
<name>A0A4S1CN23_9BACT</name>
<evidence type="ECO:0000256" key="2">
    <source>
        <dbReference type="SAM" id="Phobius"/>
    </source>
</evidence>
<dbReference type="PANTHER" id="PTHR35038:SF8">
    <property type="entry name" value="C-TYPE POLYHEME CYTOCHROME OMCC"/>
    <property type="match status" value="1"/>
</dbReference>
<dbReference type="PROSITE" id="PS00018">
    <property type="entry name" value="EF_HAND_1"/>
    <property type="match status" value="1"/>
</dbReference>
<gene>
    <name evidence="4" type="ORF">E4633_00595</name>
</gene>
<dbReference type="PANTHER" id="PTHR35038">
    <property type="entry name" value="DISSIMILATORY SULFITE REDUCTASE SIRA"/>
    <property type="match status" value="1"/>
</dbReference>
<evidence type="ECO:0000259" key="3">
    <source>
        <dbReference type="Pfam" id="PF09699"/>
    </source>
</evidence>
<comment type="caution">
    <text evidence="4">The sequence shown here is derived from an EMBL/GenBank/DDBJ whole genome shotgun (WGS) entry which is preliminary data.</text>
</comment>
<keyword evidence="2" id="KW-0472">Membrane</keyword>
<feature type="domain" description="Doubled CXXCH motif" evidence="3">
    <location>
        <begin position="103"/>
        <end position="135"/>
    </location>
</feature>
<keyword evidence="2" id="KW-1133">Transmembrane helix</keyword>
<evidence type="ECO:0000313" key="4">
    <source>
        <dbReference type="EMBL" id="TGU75245.1"/>
    </source>
</evidence>
<dbReference type="AlphaFoldDB" id="A0A4S1CN23"/>
<proteinExistence type="predicted"/>
<organism evidence="4 5">
    <name type="scientific">Geomonas terrae</name>
    <dbReference type="NCBI Taxonomy" id="2562681"/>
    <lineage>
        <taxon>Bacteria</taxon>
        <taxon>Pseudomonadati</taxon>
        <taxon>Thermodesulfobacteriota</taxon>
        <taxon>Desulfuromonadia</taxon>
        <taxon>Geobacterales</taxon>
        <taxon>Geobacteraceae</taxon>
        <taxon>Geomonas</taxon>
    </lineage>
</organism>
<keyword evidence="5" id="KW-1185">Reference proteome</keyword>
<keyword evidence="2" id="KW-0812">Transmembrane</keyword>
<reference evidence="4 5" key="1">
    <citation type="submission" date="2019-04" db="EMBL/GenBank/DDBJ databases">
        <title>Geobacter oryzae sp. nov., ferric-reducing bacteria isolated from paddy soil.</title>
        <authorList>
            <person name="Xu Z."/>
            <person name="Masuda Y."/>
            <person name="Itoh H."/>
            <person name="Senoo K."/>
        </authorList>
    </citation>
    <scope>NUCLEOTIDE SEQUENCE [LARGE SCALE GENOMIC DNA]</scope>
    <source>
        <strain evidence="4 5">Red111</strain>
    </source>
</reference>
<keyword evidence="1" id="KW-0732">Signal</keyword>
<dbReference type="InterPro" id="IPR051829">
    <property type="entry name" value="Multiheme_Cytochr_ET"/>
</dbReference>
<dbReference type="EMBL" id="SRSC01000001">
    <property type="protein sequence ID" value="TGU75245.1"/>
    <property type="molecule type" value="Genomic_DNA"/>
</dbReference>
<sequence length="347" mass="37835">MALLILASAAVCRAEGFSFGGTEGKSGTCLSCHANPAAVSGKMLIDPTRYTRTTHAKIGCPSCHDSVPAAHPQGGVPARAECAECHSEIAQQYGSSIHAGKTRCAGCHNPHKVKSPAEISGQEINTMCSSCHDVLKMTATHGQWLPQADLHIRMLPCITCHTGAKSYYISMYIVKGQNGSRFGKQEMASYDELKSLAGGVEIVALVDKNHDNYISIQELRNFNNDPAHKNLHLQGMMTPETVTHNFEILDNRRNCSFCHTSGSTVMQTSYLTFPGRDGTYQRVAVEKGAIFDALYGTPDFYLMGSTKNQNLNRIGLAIICGGLIMPVGHGFLRFLTRKNREKKEHES</sequence>
<dbReference type="Proteomes" id="UP000306416">
    <property type="component" value="Unassembled WGS sequence"/>
</dbReference>
<dbReference type="Gene3D" id="3.90.10.10">
    <property type="entry name" value="Cytochrome C3"/>
    <property type="match status" value="1"/>
</dbReference>
<dbReference type="InterPro" id="IPR010177">
    <property type="entry name" value="Paired_CXXCH_1"/>
</dbReference>
<dbReference type="InterPro" id="IPR036280">
    <property type="entry name" value="Multihaem_cyt_sf"/>
</dbReference>
<dbReference type="InterPro" id="IPR018247">
    <property type="entry name" value="EF_Hand_1_Ca_BS"/>
</dbReference>
<dbReference type="Pfam" id="PF09699">
    <property type="entry name" value="Paired_CXXCH_1"/>
    <property type="match status" value="1"/>
</dbReference>
<accession>A0A4S1CN23</accession>
<dbReference type="GO" id="GO:0016491">
    <property type="term" value="F:oxidoreductase activity"/>
    <property type="evidence" value="ECO:0007669"/>
    <property type="project" value="TreeGrafter"/>
</dbReference>
<evidence type="ECO:0000313" key="5">
    <source>
        <dbReference type="Proteomes" id="UP000306416"/>
    </source>
</evidence>
<dbReference type="SUPFAM" id="SSF48695">
    <property type="entry name" value="Multiheme cytochromes"/>
    <property type="match status" value="1"/>
</dbReference>
<protein>
    <submittedName>
        <fullName evidence="4">Cytochrome C</fullName>
    </submittedName>
</protein>